<dbReference type="EMBL" id="JACHFQ010000003">
    <property type="protein sequence ID" value="MBB5225804.1"/>
    <property type="molecule type" value="Genomic_DNA"/>
</dbReference>
<dbReference type="Pfam" id="PF00590">
    <property type="entry name" value="TP_methylase"/>
    <property type="match status" value="1"/>
</dbReference>
<evidence type="ECO:0000256" key="5">
    <source>
        <dbReference type="ARBA" id="ARBA00022691"/>
    </source>
</evidence>
<evidence type="ECO:0000256" key="4">
    <source>
        <dbReference type="ARBA" id="ARBA00022679"/>
    </source>
</evidence>
<evidence type="ECO:0000256" key="1">
    <source>
        <dbReference type="ARBA" id="ARBA00022490"/>
    </source>
</evidence>
<dbReference type="Proteomes" id="UP000518887">
    <property type="component" value="Unassembled WGS sequence"/>
</dbReference>
<name>A0A7W8G8G2_9SPIR</name>
<proteinExistence type="predicted"/>
<dbReference type="EC" id="2.1.1.198" evidence="7"/>
<dbReference type="GO" id="GO:0006364">
    <property type="term" value="P:rRNA processing"/>
    <property type="evidence" value="ECO:0007669"/>
    <property type="project" value="UniProtKB-KW"/>
</dbReference>
<keyword evidence="4 7" id="KW-0808">Transferase</keyword>
<evidence type="ECO:0000256" key="3">
    <source>
        <dbReference type="ARBA" id="ARBA00022603"/>
    </source>
</evidence>
<evidence type="ECO:0000259" key="6">
    <source>
        <dbReference type="Pfam" id="PF00590"/>
    </source>
</evidence>
<keyword evidence="3 7" id="KW-0489">Methyltransferase</keyword>
<accession>A0A7W8G8G2</accession>
<dbReference type="Gene3D" id="3.30.950.10">
    <property type="entry name" value="Methyltransferase, Cobalt-precorrin-4 Transmethylase, Domain 2"/>
    <property type="match status" value="1"/>
</dbReference>
<dbReference type="InterPro" id="IPR008189">
    <property type="entry name" value="rRNA_ssu_MeTfrase_I"/>
</dbReference>
<dbReference type="PANTHER" id="PTHR46111">
    <property type="entry name" value="RIBOSOMAL RNA SMALL SUBUNIT METHYLTRANSFERASE I"/>
    <property type="match status" value="1"/>
</dbReference>
<keyword evidence="5" id="KW-0949">S-adenosyl-L-methionine</keyword>
<dbReference type="GO" id="GO:0008168">
    <property type="term" value="F:methyltransferase activity"/>
    <property type="evidence" value="ECO:0007669"/>
    <property type="project" value="UniProtKB-KW"/>
</dbReference>
<feature type="domain" description="Tetrapyrrole methylase" evidence="6">
    <location>
        <begin position="70"/>
        <end position="216"/>
    </location>
</feature>
<dbReference type="InterPro" id="IPR035996">
    <property type="entry name" value="4pyrrol_Methylase_sf"/>
</dbReference>
<gene>
    <name evidence="7" type="ORF">HNP76_001161</name>
</gene>
<keyword evidence="8" id="KW-1185">Reference proteome</keyword>
<dbReference type="PIRSF" id="PIRSF005917">
    <property type="entry name" value="MTase_YraL"/>
    <property type="match status" value="1"/>
</dbReference>
<dbReference type="InterPro" id="IPR014777">
    <property type="entry name" value="4pyrrole_Mease_sub1"/>
</dbReference>
<evidence type="ECO:0000313" key="8">
    <source>
        <dbReference type="Proteomes" id="UP000518887"/>
    </source>
</evidence>
<dbReference type="Gene3D" id="3.40.1010.10">
    <property type="entry name" value="Cobalt-precorrin-4 Transmethylase, Domain 1"/>
    <property type="match status" value="1"/>
</dbReference>
<sequence>MQTALYLIPCPMGETPNEQVLPSYNFEIVKNIRHFIVESRKAAVRFLISLDKDFPIDSCTFTELSEHTDQKADLSKILLPLEKGESIGVISDAGCPCIGDPGSRAVEIAQKKNLPVVPLVGPNSMIMAIMASGFNGQNFAFNGYLPVKNGERESKIKQLENKVWKEDQTQLFIETPYRNQKMLEAIIKTCRPESKLCIATGITTDQESIKTKTIAQWKKEKAEIAKIPTIFLLYK</sequence>
<keyword evidence="1" id="KW-0963">Cytoplasm</keyword>
<dbReference type="RefSeq" id="WP_184658436.1">
    <property type="nucleotide sequence ID" value="NZ_CP031518.1"/>
</dbReference>
<protein>
    <submittedName>
        <fullName evidence="7">16S rRNA (Cytidine1402-2'-O)-methyltransferase</fullName>
        <ecNumber evidence="7">2.1.1.198</ecNumber>
    </submittedName>
</protein>
<dbReference type="InterPro" id="IPR014776">
    <property type="entry name" value="4pyrrole_Mease_sub2"/>
</dbReference>
<organism evidence="7 8">
    <name type="scientific">Treponema ruminis</name>
    <dbReference type="NCBI Taxonomy" id="744515"/>
    <lineage>
        <taxon>Bacteria</taxon>
        <taxon>Pseudomonadati</taxon>
        <taxon>Spirochaetota</taxon>
        <taxon>Spirochaetia</taxon>
        <taxon>Spirochaetales</taxon>
        <taxon>Treponemataceae</taxon>
        <taxon>Treponema</taxon>
    </lineage>
</organism>
<comment type="caution">
    <text evidence="7">The sequence shown here is derived from an EMBL/GenBank/DDBJ whole genome shotgun (WGS) entry which is preliminary data.</text>
</comment>
<evidence type="ECO:0000313" key="7">
    <source>
        <dbReference type="EMBL" id="MBB5225804.1"/>
    </source>
</evidence>
<keyword evidence="2" id="KW-0698">rRNA processing</keyword>
<evidence type="ECO:0000256" key="2">
    <source>
        <dbReference type="ARBA" id="ARBA00022552"/>
    </source>
</evidence>
<dbReference type="PANTHER" id="PTHR46111:SF2">
    <property type="entry name" value="SAM-DEPENDENT METHYLTRANSFERASE"/>
    <property type="match status" value="1"/>
</dbReference>
<dbReference type="SUPFAM" id="SSF53790">
    <property type="entry name" value="Tetrapyrrole methylase"/>
    <property type="match status" value="1"/>
</dbReference>
<dbReference type="CDD" id="cd11649">
    <property type="entry name" value="RsmI_like"/>
    <property type="match status" value="1"/>
</dbReference>
<reference evidence="7 8" key="1">
    <citation type="submission" date="2020-08" db="EMBL/GenBank/DDBJ databases">
        <title>Genomic Encyclopedia of Type Strains, Phase IV (KMG-IV): sequencing the most valuable type-strain genomes for metagenomic binning, comparative biology and taxonomic classification.</title>
        <authorList>
            <person name="Goeker M."/>
        </authorList>
    </citation>
    <scope>NUCLEOTIDE SEQUENCE [LARGE SCALE GENOMIC DNA]</scope>
    <source>
        <strain evidence="7 8">DSM 103462</strain>
    </source>
</reference>
<dbReference type="AlphaFoldDB" id="A0A7W8G8G2"/>
<dbReference type="GO" id="GO:0032259">
    <property type="term" value="P:methylation"/>
    <property type="evidence" value="ECO:0007669"/>
    <property type="project" value="UniProtKB-KW"/>
</dbReference>
<dbReference type="InterPro" id="IPR000878">
    <property type="entry name" value="4pyrrol_Mease"/>
</dbReference>